<reference evidence="1" key="1">
    <citation type="submission" date="2021-01" db="EMBL/GenBank/DDBJ databases">
        <title>Genome sequence of strain Noviherbaspirillum sp. DKR-6.</title>
        <authorList>
            <person name="Chaudhary D.K."/>
        </authorList>
    </citation>
    <scope>NUCLEOTIDE SEQUENCE</scope>
    <source>
        <strain evidence="1">DKR-6</strain>
    </source>
</reference>
<keyword evidence="2" id="KW-1185">Reference proteome</keyword>
<name>A0A934SU12_9BURK</name>
<gene>
    <name evidence="1" type="ORF">JJB74_13825</name>
</gene>
<organism evidence="1 2">
    <name type="scientific">Noviherbaspirillum pedocola</name>
    <dbReference type="NCBI Taxonomy" id="2801341"/>
    <lineage>
        <taxon>Bacteria</taxon>
        <taxon>Pseudomonadati</taxon>
        <taxon>Pseudomonadota</taxon>
        <taxon>Betaproteobacteria</taxon>
        <taxon>Burkholderiales</taxon>
        <taxon>Oxalobacteraceae</taxon>
        <taxon>Noviherbaspirillum</taxon>
    </lineage>
</organism>
<dbReference type="AlphaFoldDB" id="A0A934SU12"/>
<accession>A0A934SU12</accession>
<evidence type="ECO:0000313" key="2">
    <source>
        <dbReference type="Proteomes" id="UP000622890"/>
    </source>
</evidence>
<dbReference type="RefSeq" id="WP_200592472.1">
    <property type="nucleotide sequence ID" value="NZ_JAEPBG010000005.1"/>
</dbReference>
<sequence>MNPADKRMREAALSLHALHWRDREWLLRRLLPGMRTAIRSLLKELRALGIAPEVGLGDVPCPDVPDTLEGATVHTEDAAIIDAASPADILRLFTSDAQGRLTAVLMQARAWRWRQAVWDALTPLQKKHLTEAIAQPAHDLPQAWRGALLHAYAAHLRAPHTVRPTP</sequence>
<protein>
    <submittedName>
        <fullName evidence="1">Uncharacterized protein</fullName>
    </submittedName>
</protein>
<dbReference type="EMBL" id="JAEPBG010000005">
    <property type="protein sequence ID" value="MBK4735697.1"/>
    <property type="molecule type" value="Genomic_DNA"/>
</dbReference>
<evidence type="ECO:0000313" key="1">
    <source>
        <dbReference type="EMBL" id="MBK4735697.1"/>
    </source>
</evidence>
<comment type="caution">
    <text evidence="1">The sequence shown here is derived from an EMBL/GenBank/DDBJ whole genome shotgun (WGS) entry which is preliminary data.</text>
</comment>
<proteinExistence type="predicted"/>
<dbReference type="Proteomes" id="UP000622890">
    <property type="component" value="Unassembled WGS sequence"/>
</dbReference>